<dbReference type="InterPro" id="IPR053745">
    <property type="entry name" value="Viral_Tail_Comp_sf"/>
</dbReference>
<protein>
    <submittedName>
        <fullName evidence="1">Uncharacterized protein DUF3168</fullName>
    </submittedName>
</protein>
<comment type="caution">
    <text evidence="1">The sequence shown here is derived from an EMBL/GenBank/DDBJ whole genome shotgun (WGS) entry which is preliminary data.</text>
</comment>
<gene>
    <name evidence="1" type="ORF">IQ24_03553</name>
</gene>
<dbReference type="InterPro" id="IPR021508">
    <property type="entry name" value="Gp17-like"/>
</dbReference>
<reference evidence="1 2" key="1">
    <citation type="journal article" date="2015" name="Stand. Genomic Sci.">
        <title>Genomic Encyclopedia of Bacterial and Archaeal Type Strains, Phase III: the genomes of soil and plant-associated and newly described type strains.</title>
        <authorList>
            <person name="Whitman W.B."/>
            <person name="Woyke T."/>
            <person name="Klenk H.P."/>
            <person name="Zhou Y."/>
            <person name="Lilburn T.G."/>
            <person name="Beck B.J."/>
            <person name="De Vos P."/>
            <person name="Vandamme P."/>
            <person name="Eisen J.A."/>
            <person name="Garrity G."/>
            <person name="Hugenholtz P."/>
            <person name="Kyrpides N.C."/>
        </authorList>
    </citation>
    <scope>NUCLEOTIDE SEQUENCE [LARGE SCALE GENOMIC DNA]</scope>
    <source>
        <strain evidence="1 2">CGMCC 1.5364</strain>
    </source>
</reference>
<dbReference type="AlphaFoldDB" id="A0A562NC44"/>
<dbReference type="Gene3D" id="3.30.2000.30">
    <property type="match status" value="1"/>
</dbReference>
<dbReference type="OrthoDB" id="7630456at2"/>
<evidence type="ECO:0000313" key="2">
    <source>
        <dbReference type="Proteomes" id="UP000316225"/>
    </source>
</evidence>
<sequence>MRAGRALRRAVMDRLIAQVPDLGERVYDKATETDAYPYVTLGPSYWTDASVECVEGRTITLQVDVWCSGGAAAGKGNAEDVVDDVATALNGWMDQGALTAHPARVTMVRVMDDPSGCVHGVVQVEVMAEAASI</sequence>
<keyword evidence="2" id="KW-1185">Reference proteome</keyword>
<dbReference type="Pfam" id="PF11367">
    <property type="entry name" value="Tail_completion_gp17"/>
    <property type="match status" value="1"/>
</dbReference>
<proteinExistence type="predicted"/>
<organism evidence="1 2">
    <name type="scientific">Paracoccus sulfuroxidans</name>
    <dbReference type="NCBI Taxonomy" id="384678"/>
    <lineage>
        <taxon>Bacteria</taxon>
        <taxon>Pseudomonadati</taxon>
        <taxon>Pseudomonadota</taxon>
        <taxon>Alphaproteobacteria</taxon>
        <taxon>Rhodobacterales</taxon>
        <taxon>Paracoccaceae</taxon>
        <taxon>Paracoccus</taxon>
    </lineage>
</organism>
<dbReference type="EMBL" id="VLKU01000013">
    <property type="protein sequence ID" value="TWI29736.1"/>
    <property type="molecule type" value="Genomic_DNA"/>
</dbReference>
<evidence type="ECO:0000313" key="1">
    <source>
        <dbReference type="EMBL" id="TWI29736.1"/>
    </source>
</evidence>
<dbReference type="RefSeq" id="WP_145399615.1">
    <property type="nucleotide sequence ID" value="NZ_VLKU01000013.1"/>
</dbReference>
<dbReference type="Proteomes" id="UP000316225">
    <property type="component" value="Unassembled WGS sequence"/>
</dbReference>
<accession>A0A562NC44</accession>
<name>A0A562NC44_9RHOB</name>